<evidence type="ECO:0000313" key="1">
    <source>
        <dbReference type="EMBL" id="MPM89888.1"/>
    </source>
</evidence>
<reference evidence="1" key="1">
    <citation type="submission" date="2019-08" db="EMBL/GenBank/DDBJ databases">
        <authorList>
            <person name="Kucharzyk K."/>
            <person name="Murdoch R.W."/>
            <person name="Higgins S."/>
            <person name="Loffler F."/>
        </authorList>
    </citation>
    <scope>NUCLEOTIDE SEQUENCE</scope>
</reference>
<comment type="caution">
    <text evidence="1">The sequence shown here is derived from an EMBL/GenBank/DDBJ whole genome shotgun (WGS) entry which is preliminary data.</text>
</comment>
<gene>
    <name evidence="1" type="ORF">SDC9_137003</name>
</gene>
<proteinExistence type="predicted"/>
<sequence>MALLPVFRQQVIDTQTRLTNWHQDTAKRLNIDIDETRRKRDGFDGVIHFFPGLIRNELNFRTIDKSVANIIEEQTDNNGNSYKQEQSELYLEDVQLIAKDGKVYYLPESKAD</sequence>
<organism evidence="1">
    <name type="scientific">bioreactor metagenome</name>
    <dbReference type="NCBI Taxonomy" id="1076179"/>
    <lineage>
        <taxon>unclassified sequences</taxon>
        <taxon>metagenomes</taxon>
        <taxon>ecological metagenomes</taxon>
    </lineage>
</organism>
<accession>A0A645DLD1</accession>
<protein>
    <submittedName>
        <fullName evidence="1">Uncharacterized protein</fullName>
    </submittedName>
</protein>
<name>A0A645DLD1_9ZZZZ</name>
<dbReference type="AlphaFoldDB" id="A0A645DLD1"/>
<dbReference type="EMBL" id="VSSQ01037250">
    <property type="protein sequence ID" value="MPM89888.1"/>
    <property type="molecule type" value="Genomic_DNA"/>
</dbReference>